<reference evidence="2 3" key="1">
    <citation type="submission" date="2020-08" db="EMBL/GenBank/DDBJ databases">
        <title>The Agave Microbiome: Exploring the role of microbial communities in plant adaptations to desert environments.</title>
        <authorList>
            <person name="Partida-Martinez L.P."/>
        </authorList>
    </citation>
    <scope>NUCLEOTIDE SEQUENCE [LARGE SCALE GENOMIC DNA]</scope>
    <source>
        <strain evidence="2 3">AT3.2</strain>
    </source>
</reference>
<comment type="caution">
    <text evidence="2">The sequence shown here is derived from an EMBL/GenBank/DDBJ whole genome shotgun (WGS) entry which is preliminary data.</text>
</comment>
<dbReference type="InterPro" id="IPR014729">
    <property type="entry name" value="Rossmann-like_a/b/a_fold"/>
</dbReference>
<dbReference type="Gene3D" id="3.40.50.300">
    <property type="entry name" value="P-loop containing nucleotide triphosphate hydrolases"/>
    <property type="match status" value="1"/>
</dbReference>
<dbReference type="Pfam" id="PF13521">
    <property type="entry name" value="AAA_28"/>
    <property type="match status" value="1"/>
</dbReference>
<feature type="domain" description="NadR/Ttd14 AAA" evidence="1">
    <location>
        <begin position="189"/>
        <end position="342"/>
    </location>
</feature>
<dbReference type="InterPro" id="IPR027417">
    <property type="entry name" value="P-loop_NTPase"/>
</dbReference>
<evidence type="ECO:0000259" key="1">
    <source>
        <dbReference type="Pfam" id="PF13521"/>
    </source>
</evidence>
<organism evidence="2 3">
    <name type="scientific">Massilia aurea</name>
    <dbReference type="NCBI Taxonomy" id="373040"/>
    <lineage>
        <taxon>Bacteria</taxon>
        <taxon>Pseudomonadati</taxon>
        <taxon>Pseudomonadota</taxon>
        <taxon>Betaproteobacteria</taxon>
        <taxon>Burkholderiales</taxon>
        <taxon>Oxalobacteraceae</taxon>
        <taxon>Telluria group</taxon>
        <taxon>Massilia</taxon>
    </lineage>
</organism>
<dbReference type="RefSeq" id="WP_183552675.1">
    <property type="nucleotide sequence ID" value="NZ_JACHBX010000001.1"/>
</dbReference>
<keyword evidence="3" id="KW-1185">Reference proteome</keyword>
<keyword evidence="2" id="KW-0548">Nucleotidyltransferase</keyword>
<keyword evidence="2" id="KW-0808">Transferase</keyword>
<accession>A0A7W9WYT7</accession>
<dbReference type="Gene3D" id="3.40.50.620">
    <property type="entry name" value="HUPs"/>
    <property type="match status" value="1"/>
</dbReference>
<dbReference type="InterPro" id="IPR052735">
    <property type="entry name" value="NAD_biosynth-regulator"/>
</dbReference>
<dbReference type="SUPFAM" id="SSF52374">
    <property type="entry name" value="Nucleotidylyl transferase"/>
    <property type="match status" value="1"/>
</dbReference>
<dbReference type="SUPFAM" id="SSF52540">
    <property type="entry name" value="P-loop containing nucleoside triphosphate hydrolases"/>
    <property type="match status" value="1"/>
</dbReference>
<dbReference type="PANTHER" id="PTHR37512">
    <property type="entry name" value="TRIFUNCTIONAL NAD BIOSYNTHESIS/REGULATOR PROTEIN NADR"/>
    <property type="match status" value="1"/>
</dbReference>
<dbReference type="EMBL" id="JACHBX010000001">
    <property type="protein sequence ID" value="MBB6133328.1"/>
    <property type="molecule type" value="Genomic_DNA"/>
</dbReference>
<protein>
    <submittedName>
        <fullName evidence="2">NadR type nicotinamide-nucleotide adenylyltransferase</fullName>
    </submittedName>
</protein>
<dbReference type="GO" id="GO:0016779">
    <property type="term" value="F:nucleotidyltransferase activity"/>
    <property type="evidence" value="ECO:0007669"/>
    <property type="project" value="UniProtKB-KW"/>
</dbReference>
<dbReference type="NCBIfam" id="TIGR00125">
    <property type="entry name" value="cyt_tran_rel"/>
    <property type="match status" value="1"/>
</dbReference>
<proteinExistence type="predicted"/>
<dbReference type="AlphaFoldDB" id="A0A7W9WYT7"/>
<evidence type="ECO:0000313" key="3">
    <source>
        <dbReference type="Proteomes" id="UP000540787"/>
    </source>
</evidence>
<dbReference type="InterPro" id="IPR038727">
    <property type="entry name" value="NadR/Ttd14_AAA_dom"/>
</dbReference>
<dbReference type="InterPro" id="IPR004821">
    <property type="entry name" value="Cyt_trans-like"/>
</dbReference>
<sequence length="365" mass="39980">MTIPATRFRQGLVVGKFCPLHRGHMFLIQTALARCDALLVISYTNPGFDRCGPAARQAWLDELFPQVRSLVLDDAILARLCRKRGLPQRRLPHNDADPAIQREFTAWVSWALCDTRADAVFTSEAYGDGFAAHLGAWYGAQLGAPAPVQHVCVDRQRLAVPVSGTAVRAQPHLAYAYLHPAVRAHFIERVCLLGGESSGKTTLAASLAARLGTCWAPEVGRERWDAQGGKLGYEDMLSIGQGQVAREDLLAREAKRWLICDGSALTSLFYSLDGFGRADAALEALARRPYAVTFMCAPDIPFIQDGTRRDAAFRAHQHRWYLAALERLGMPYLLLEGPLEQRLAKAHAVLTSGALDDQACAAYGG</sequence>
<dbReference type="PANTHER" id="PTHR37512:SF1">
    <property type="entry name" value="NADR_TTD14 AAA DOMAIN-CONTAINING PROTEIN"/>
    <property type="match status" value="1"/>
</dbReference>
<gene>
    <name evidence="2" type="ORF">HD842_001439</name>
</gene>
<name>A0A7W9WYT7_9BURK</name>
<dbReference type="Proteomes" id="UP000540787">
    <property type="component" value="Unassembled WGS sequence"/>
</dbReference>
<evidence type="ECO:0000313" key="2">
    <source>
        <dbReference type="EMBL" id="MBB6133328.1"/>
    </source>
</evidence>